<dbReference type="PANTHER" id="PTHR22730:SF1">
    <property type="entry name" value="PROMININ-LIKE PROTEIN"/>
    <property type="match status" value="1"/>
</dbReference>
<dbReference type="PANTHER" id="PTHR22730">
    <property type="entry name" value="PROMININ PROM PROTEIN"/>
    <property type="match status" value="1"/>
</dbReference>
<evidence type="ECO:0000256" key="6">
    <source>
        <dbReference type="ARBA" id="ARBA00023180"/>
    </source>
</evidence>
<evidence type="ECO:0000313" key="10">
    <source>
        <dbReference type="Proteomes" id="UP000053660"/>
    </source>
</evidence>
<protein>
    <submittedName>
        <fullName evidence="9">Prominin</fullName>
    </submittedName>
</protein>
<accession>A0A0B1TQX2</accession>
<evidence type="ECO:0000313" key="9">
    <source>
        <dbReference type="EMBL" id="KHJ98516.1"/>
    </source>
</evidence>
<evidence type="ECO:0000256" key="7">
    <source>
        <dbReference type="SAM" id="Phobius"/>
    </source>
</evidence>
<organism evidence="9 10">
    <name type="scientific">Oesophagostomum dentatum</name>
    <name type="common">Nodular worm</name>
    <dbReference type="NCBI Taxonomy" id="61180"/>
    <lineage>
        <taxon>Eukaryota</taxon>
        <taxon>Metazoa</taxon>
        <taxon>Ecdysozoa</taxon>
        <taxon>Nematoda</taxon>
        <taxon>Chromadorea</taxon>
        <taxon>Rhabditida</taxon>
        <taxon>Rhabditina</taxon>
        <taxon>Rhabditomorpha</taxon>
        <taxon>Strongyloidea</taxon>
        <taxon>Strongylidae</taxon>
        <taxon>Oesophagostomum</taxon>
    </lineage>
</organism>
<keyword evidence="5 7" id="KW-0472">Membrane</keyword>
<dbReference type="GO" id="GO:0016020">
    <property type="term" value="C:membrane"/>
    <property type="evidence" value="ECO:0007669"/>
    <property type="project" value="UniProtKB-SubCell"/>
</dbReference>
<evidence type="ECO:0000256" key="8">
    <source>
        <dbReference type="SAM" id="SignalP"/>
    </source>
</evidence>
<feature type="transmembrane region" description="Helical" evidence="7">
    <location>
        <begin position="323"/>
        <end position="349"/>
    </location>
</feature>
<gene>
    <name evidence="9" type="ORF">OESDEN_01490</name>
</gene>
<evidence type="ECO:0000256" key="4">
    <source>
        <dbReference type="ARBA" id="ARBA00022989"/>
    </source>
</evidence>
<dbReference type="AlphaFoldDB" id="A0A0B1TQX2"/>
<feature type="chain" id="PRO_5002083469" evidence="8">
    <location>
        <begin position="17"/>
        <end position="714"/>
    </location>
</feature>
<dbReference type="Pfam" id="PF05478">
    <property type="entry name" value="Prominin"/>
    <property type="match status" value="1"/>
</dbReference>
<sequence>MLYMLLLFWFSTFAAATLLITEQHAEYGLAELPSRLNYCIDDLNLYKRNTDARIRKLLIDDFQMLNRTMYAQISNAGHVMTQTVKKLTGAQSVDALMNISESAGEIHQSLLETNKQFKLVLNDYSQFEVEFGRMRQTLTVELRQCINDEIDSVKALCHKAEKVLEDLAPSRLKIISSDFAEDVDLALEMITAADIPQVLGETVQRFKEMQSRIQSEIDKKVHSSQAVMKQIADNLFVIAEKVSTQIRQINFDVLYDIVSYASDPKDNPAVRYIPYGRWASLALISVFMLIALSFLLGVFYGICGRRPTFYNDDCCVRSTGGKFYSCGIWITIATFTILSTVTAVLFFVVGNTSDIVCGTLRDPLSRPDIIELGERYLEVARNRKKSSDDFLSLLGKVSLVDLIRACQRNETLYEVFELDKQYHLERLKNFEKDQYEQLEGLLELAFADLPAFDSFNNTISSGAFDRLQQLSAVDIPEINKSIIADIEAAVSALEISAKAKAFETNNELNWARPKVVTSMLEQIEGVDTQLARPLRAKLGAIAKNLTRINERILAMKIPVSSLLGKLQHSQALLSEDLRNSLQKAARQQLQEIFANYDSYVDHVKREMQREVSSCTPVMEIIASSTSAVCDHAVDPMNGAWMSMLVSLLCLIPILIISTSLVNLYEKMHSYPKYIVETPQDHHQMSSFITDIYETRQKPGYSHYSYGNNYPRNLR</sequence>
<dbReference type="OrthoDB" id="6229420at2759"/>
<name>A0A0B1TQX2_OESDE</name>
<evidence type="ECO:0000256" key="1">
    <source>
        <dbReference type="ARBA" id="ARBA00004141"/>
    </source>
</evidence>
<feature type="transmembrane region" description="Helical" evidence="7">
    <location>
        <begin position="639"/>
        <end position="664"/>
    </location>
</feature>
<reference evidence="9 10" key="1">
    <citation type="submission" date="2014-03" db="EMBL/GenBank/DDBJ databases">
        <title>Draft genome of the hookworm Oesophagostomum dentatum.</title>
        <authorList>
            <person name="Mitreva M."/>
        </authorList>
    </citation>
    <scope>NUCLEOTIDE SEQUENCE [LARGE SCALE GENOMIC DNA]</scope>
    <source>
        <strain evidence="9 10">OD-Hann</strain>
    </source>
</reference>
<keyword evidence="8" id="KW-0732">Signal</keyword>
<keyword evidence="4 7" id="KW-1133">Transmembrane helix</keyword>
<dbReference type="Proteomes" id="UP000053660">
    <property type="component" value="Unassembled WGS sequence"/>
</dbReference>
<keyword evidence="6" id="KW-0325">Glycoprotein</keyword>
<evidence type="ECO:0000256" key="2">
    <source>
        <dbReference type="ARBA" id="ARBA00006058"/>
    </source>
</evidence>
<comment type="subcellular location">
    <subcellularLocation>
        <location evidence="1">Membrane</location>
        <topology evidence="1">Multi-pass membrane protein</topology>
    </subcellularLocation>
</comment>
<evidence type="ECO:0000256" key="5">
    <source>
        <dbReference type="ARBA" id="ARBA00023136"/>
    </source>
</evidence>
<keyword evidence="10" id="KW-1185">Reference proteome</keyword>
<evidence type="ECO:0000256" key="3">
    <source>
        <dbReference type="ARBA" id="ARBA00022692"/>
    </source>
</evidence>
<proteinExistence type="inferred from homology"/>
<feature type="signal peptide" evidence="8">
    <location>
        <begin position="1"/>
        <end position="16"/>
    </location>
</feature>
<feature type="transmembrane region" description="Helical" evidence="7">
    <location>
        <begin position="278"/>
        <end position="302"/>
    </location>
</feature>
<dbReference type="EMBL" id="KN549302">
    <property type="protein sequence ID" value="KHJ98516.1"/>
    <property type="molecule type" value="Genomic_DNA"/>
</dbReference>
<dbReference type="InterPro" id="IPR008795">
    <property type="entry name" value="Prominin"/>
</dbReference>
<comment type="similarity">
    <text evidence="2">Belongs to the prominin family.</text>
</comment>
<keyword evidence="3 7" id="KW-0812">Transmembrane</keyword>